<dbReference type="EMBL" id="LR796197">
    <property type="protein sequence ID" value="CAB4126373.1"/>
    <property type="molecule type" value="Genomic_DNA"/>
</dbReference>
<keyword evidence="3 10" id="KW-0489">Methyltransferase</keyword>
<dbReference type="Gene3D" id="3.40.50.150">
    <property type="entry name" value="Vaccinia Virus protein VP39"/>
    <property type="match status" value="1"/>
</dbReference>
<evidence type="ECO:0000259" key="9">
    <source>
        <dbReference type="Pfam" id="PF01555"/>
    </source>
</evidence>
<evidence type="ECO:0000256" key="1">
    <source>
        <dbReference type="ARBA" id="ARBA00010203"/>
    </source>
</evidence>
<dbReference type="PROSITE" id="PS00093">
    <property type="entry name" value="N4_MTASE"/>
    <property type="match status" value="1"/>
</dbReference>
<evidence type="ECO:0000256" key="4">
    <source>
        <dbReference type="ARBA" id="ARBA00022679"/>
    </source>
</evidence>
<evidence type="ECO:0000256" key="7">
    <source>
        <dbReference type="ARBA" id="ARBA00023125"/>
    </source>
</evidence>
<dbReference type="InterPro" id="IPR029063">
    <property type="entry name" value="SAM-dependent_MTases_sf"/>
</dbReference>
<evidence type="ECO:0000256" key="2">
    <source>
        <dbReference type="ARBA" id="ARBA00012185"/>
    </source>
</evidence>
<proteinExistence type="inferred from homology"/>
<comment type="catalytic activity">
    <reaction evidence="8">
        <text>a 2'-deoxycytidine in DNA + S-adenosyl-L-methionine = an N(4)-methyl-2'-deoxycytidine in DNA + S-adenosyl-L-homocysteine + H(+)</text>
        <dbReference type="Rhea" id="RHEA:16857"/>
        <dbReference type="Rhea" id="RHEA-COMP:11369"/>
        <dbReference type="Rhea" id="RHEA-COMP:13674"/>
        <dbReference type="ChEBI" id="CHEBI:15378"/>
        <dbReference type="ChEBI" id="CHEBI:57856"/>
        <dbReference type="ChEBI" id="CHEBI:59789"/>
        <dbReference type="ChEBI" id="CHEBI:85452"/>
        <dbReference type="ChEBI" id="CHEBI:137933"/>
        <dbReference type="EC" id="2.1.1.113"/>
    </reaction>
</comment>
<dbReference type="GO" id="GO:0008170">
    <property type="term" value="F:N-methyltransferase activity"/>
    <property type="evidence" value="ECO:0007669"/>
    <property type="project" value="InterPro"/>
</dbReference>
<name>A0A6J5KZL9_9CAUD</name>
<dbReference type="GO" id="GO:0015667">
    <property type="term" value="F:site-specific DNA-methyltransferase (cytosine-N4-specific) activity"/>
    <property type="evidence" value="ECO:0007669"/>
    <property type="project" value="UniProtKB-EC"/>
</dbReference>
<keyword evidence="5" id="KW-0949">S-adenosyl-L-methionine</keyword>
<evidence type="ECO:0000256" key="6">
    <source>
        <dbReference type="ARBA" id="ARBA00022747"/>
    </source>
</evidence>
<comment type="similarity">
    <text evidence="1">Belongs to the N(4)/N(6)-methyltransferase family. N(4) subfamily.</text>
</comment>
<keyword evidence="7" id="KW-0238">DNA-binding</keyword>
<feature type="domain" description="DNA methylase N-4/N-6" evidence="9">
    <location>
        <begin position="21"/>
        <end position="253"/>
    </location>
</feature>
<keyword evidence="4" id="KW-0808">Transferase</keyword>
<evidence type="ECO:0000256" key="8">
    <source>
        <dbReference type="ARBA" id="ARBA00049120"/>
    </source>
</evidence>
<dbReference type="Pfam" id="PF01555">
    <property type="entry name" value="N6_N4_Mtase"/>
    <property type="match status" value="1"/>
</dbReference>
<dbReference type="SUPFAM" id="SSF53335">
    <property type="entry name" value="S-adenosyl-L-methionine-dependent methyltransferases"/>
    <property type="match status" value="1"/>
</dbReference>
<dbReference type="EC" id="2.1.1.113" evidence="2"/>
<protein>
    <recommendedName>
        <fullName evidence="2">site-specific DNA-methyltransferase (cytosine-N(4)-specific)</fullName>
        <ecNumber evidence="2">2.1.1.113</ecNumber>
    </recommendedName>
</protein>
<accession>A0A6J5KZL9</accession>
<keyword evidence="6" id="KW-0680">Restriction system</keyword>
<dbReference type="GO" id="GO:0009007">
    <property type="term" value="F:site-specific DNA-methyltransferase (adenine-specific) activity"/>
    <property type="evidence" value="ECO:0007669"/>
    <property type="project" value="TreeGrafter"/>
</dbReference>
<dbReference type="InterPro" id="IPR017985">
    <property type="entry name" value="MeTrfase_CN4_CS"/>
</dbReference>
<reference evidence="10" key="1">
    <citation type="submission" date="2020-04" db="EMBL/GenBank/DDBJ databases">
        <authorList>
            <person name="Chiriac C."/>
            <person name="Salcher M."/>
            <person name="Ghai R."/>
            <person name="Kavagutti S V."/>
        </authorList>
    </citation>
    <scope>NUCLEOTIDE SEQUENCE</scope>
</reference>
<dbReference type="PRINTS" id="PR00508">
    <property type="entry name" value="S21N4MTFRASE"/>
</dbReference>
<dbReference type="PANTHER" id="PTHR13370:SF3">
    <property type="entry name" value="TRNA (GUANINE(10)-N2)-METHYLTRANSFERASE HOMOLOG"/>
    <property type="match status" value="1"/>
</dbReference>
<dbReference type="PANTHER" id="PTHR13370">
    <property type="entry name" value="RNA METHYLASE-RELATED"/>
    <property type="match status" value="1"/>
</dbReference>
<dbReference type="GO" id="GO:0032259">
    <property type="term" value="P:methylation"/>
    <property type="evidence" value="ECO:0007669"/>
    <property type="project" value="UniProtKB-KW"/>
</dbReference>
<evidence type="ECO:0000256" key="3">
    <source>
        <dbReference type="ARBA" id="ARBA00022603"/>
    </source>
</evidence>
<dbReference type="GO" id="GO:0009307">
    <property type="term" value="P:DNA restriction-modification system"/>
    <property type="evidence" value="ECO:0007669"/>
    <property type="project" value="UniProtKB-KW"/>
</dbReference>
<gene>
    <name evidence="10" type="ORF">UFOVP89_27</name>
</gene>
<dbReference type="InterPro" id="IPR001091">
    <property type="entry name" value="RM_Methyltransferase"/>
</dbReference>
<dbReference type="InterPro" id="IPR002941">
    <property type="entry name" value="DNA_methylase_N4/N6"/>
</dbReference>
<organism evidence="10">
    <name type="scientific">uncultured Caudovirales phage</name>
    <dbReference type="NCBI Taxonomy" id="2100421"/>
    <lineage>
        <taxon>Viruses</taxon>
        <taxon>Duplodnaviria</taxon>
        <taxon>Heunggongvirae</taxon>
        <taxon>Uroviricota</taxon>
        <taxon>Caudoviricetes</taxon>
        <taxon>Peduoviridae</taxon>
        <taxon>Maltschvirus</taxon>
        <taxon>Maltschvirus maltsch</taxon>
    </lineage>
</organism>
<evidence type="ECO:0000256" key="5">
    <source>
        <dbReference type="ARBA" id="ARBA00022691"/>
    </source>
</evidence>
<evidence type="ECO:0000313" key="10">
    <source>
        <dbReference type="EMBL" id="CAB4126373.1"/>
    </source>
</evidence>
<dbReference type="GO" id="GO:0003677">
    <property type="term" value="F:DNA binding"/>
    <property type="evidence" value="ECO:0007669"/>
    <property type="project" value="UniProtKB-KW"/>
</dbReference>
<sequence>MLNLIHGDCLEVMKTLPDSHVDLTVTSPPYDNLRTYNGFTFDFEGVAKELYRITKDGGVIVWVVGDATINGSETGTSFKQALYFKDIGFNLHDTMIYQKGSFPPTFPKTKRYQNAFEYMFILSKGTPKTFNGIQRDKSPNSIYQRKSKSSFRKADGSFTYNQQIDTSKTTTIELNVWKIDCGYMKSTKDKEAYKHSAIFPEKLAYNHIITWSNENDVVFDPMMGSGTTGKVAKQLNRNFIGIEISKEYVDIATARINA</sequence>